<name>A0A0L6UTW3_9BASI</name>
<evidence type="ECO:0000256" key="1">
    <source>
        <dbReference type="SAM" id="SignalP"/>
    </source>
</evidence>
<feature type="chain" id="PRO_5005568043" evidence="1">
    <location>
        <begin position="23"/>
        <end position="127"/>
    </location>
</feature>
<reference evidence="2 3" key="1">
    <citation type="submission" date="2015-08" db="EMBL/GenBank/DDBJ databases">
        <title>Next Generation Sequencing and Analysis of the Genome of Puccinia sorghi L Schw, the Causal Agent of Maize Common Rust.</title>
        <authorList>
            <person name="Rochi L."/>
            <person name="Burguener G."/>
            <person name="Darino M."/>
            <person name="Turjanski A."/>
            <person name="Kreff E."/>
            <person name="Dieguez M.J."/>
            <person name="Sacco F."/>
        </authorList>
    </citation>
    <scope>NUCLEOTIDE SEQUENCE [LARGE SCALE GENOMIC DNA]</scope>
    <source>
        <strain evidence="2 3">RO10H11247</strain>
    </source>
</reference>
<dbReference type="VEuPathDB" id="FungiDB:VP01_3763g2"/>
<gene>
    <name evidence="2" type="ORF">VP01_3763g2</name>
</gene>
<feature type="signal peptide" evidence="1">
    <location>
        <begin position="1"/>
        <end position="22"/>
    </location>
</feature>
<keyword evidence="1" id="KW-0732">Signal</keyword>
<dbReference type="OrthoDB" id="2495228at2759"/>
<dbReference type="Proteomes" id="UP000037035">
    <property type="component" value="Unassembled WGS sequence"/>
</dbReference>
<evidence type="ECO:0000313" key="2">
    <source>
        <dbReference type="EMBL" id="KNZ51919.1"/>
    </source>
</evidence>
<dbReference type="EMBL" id="LAVV01008794">
    <property type="protein sequence ID" value="KNZ51919.1"/>
    <property type="molecule type" value="Genomic_DNA"/>
</dbReference>
<sequence length="127" mass="14034">MRFFVLITLLALFQIQSQTAHADFICNDGRYPNAKVGYCAGHVHGPTYLVEPATLVNQVSGTFTCSQTTILGLPPTWRWCCSKSPTLFSTEVGPVTGADIMSHTAVRIQHQRGLPLLLFSRWPSGKR</sequence>
<dbReference type="AlphaFoldDB" id="A0A0L6UTW3"/>
<comment type="caution">
    <text evidence="2">The sequence shown here is derived from an EMBL/GenBank/DDBJ whole genome shotgun (WGS) entry which is preliminary data.</text>
</comment>
<keyword evidence="3" id="KW-1185">Reference proteome</keyword>
<proteinExistence type="predicted"/>
<accession>A0A0L6UTW3</accession>
<organism evidence="2 3">
    <name type="scientific">Puccinia sorghi</name>
    <dbReference type="NCBI Taxonomy" id="27349"/>
    <lineage>
        <taxon>Eukaryota</taxon>
        <taxon>Fungi</taxon>
        <taxon>Dikarya</taxon>
        <taxon>Basidiomycota</taxon>
        <taxon>Pucciniomycotina</taxon>
        <taxon>Pucciniomycetes</taxon>
        <taxon>Pucciniales</taxon>
        <taxon>Pucciniaceae</taxon>
        <taxon>Puccinia</taxon>
    </lineage>
</organism>
<evidence type="ECO:0000313" key="3">
    <source>
        <dbReference type="Proteomes" id="UP000037035"/>
    </source>
</evidence>
<protein>
    <submittedName>
        <fullName evidence="2">Uncharacterized protein</fullName>
    </submittedName>
</protein>